<dbReference type="KEGG" id="doa:AXF15_09655"/>
<accession>A0A0X8JR37</accession>
<keyword evidence="2" id="KW-1185">Reference proteome</keyword>
<dbReference type="EMBL" id="CP014230">
    <property type="protein sequence ID" value="AMD93338.1"/>
    <property type="molecule type" value="Genomic_DNA"/>
</dbReference>
<evidence type="ECO:0000313" key="2">
    <source>
        <dbReference type="Proteomes" id="UP000063964"/>
    </source>
</evidence>
<reference evidence="2" key="1">
    <citation type="submission" date="2016-02" db="EMBL/GenBank/DDBJ databases">
        <authorList>
            <person name="Holder M.E."/>
            <person name="Ajami N.J."/>
            <person name="Petrosino J.F."/>
        </authorList>
    </citation>
    <scope>NUCLEOTIDE SEQUENCE [LARGE SCALE GENOMIC DNA]</scope>
    <source>
        <strain evidence="2">DSM 12838</strain>
    </source>
</reference>
<proteinExistence type="predicted"/>
<evidence type="ECO:0000313" key="1">
    <source>
        <dbReference type="EMBL" id="AMD93338.1"/>
    </source>
</evidence>
<name>A0A0X8JR37_9BACT</name>
<dbReference type="Proteomes" id="UP000063964">
    <property type="component" value="Chromosome"/>
</dbReference>
<protein>
    <submittedName>
        <fullName evidence="1">Uncharacterized protein</fullName>
    </submittedName>
</protein>
<dbReference type="OrthoDB" id="5470186at2"/>
<dbReference type="STRING" id="888061.AXF15_09655"/>
<gene>
    <name evidence="1" type="ORF">AXF15_09655</name>
</gene>
<dbReference type="AlphaFoldDB" id="A0A0X8JR37"/>
<sequence length="252" mass="28196">MGIMDEWGDALVRETLREAADVFFGARKEVEEEIALFQSRVAELRVRAEKIRLWIGGLFFLLGPEGSAGLPEGLCAGLTAEDVPEGSRLVLPRLRSFTRRGLFVKTAWRLYTELSGMIDAYMHGAPYADPLYPGRKLVSVHYDQVRRHCEAVNERIVRLNEFNRPSESLGFAKRMNQNQVHKESVTGGGEGTVSLDEDLAFSPIEFEDCGVPFFPDLPVDGTAEKQFRDLCAGIFAREPERADMALETLLQG</sequence>
<organism evidence="1 2">
    <name type="scientific">Desulfomicrobium orale DSM 12838</name>
    <dbReference type="NCBI Taxonomy" id="888061"/>
    <lineage>
        <taxon>Bacteria</taxon>
        <taxon>Pseudomonadati</taxon>
        <taxon>Thermodesulfobacteriota</taxon>
        <taxon>Desulfovibrionia</taxon>
        <taxon>Desulfovibrionales</taxon>
        <taxon>Desulfomicrobiaceae</taxon>
        <taxon>Desulfomicrobium</taxon>
    </lineage>
</organism>
<dbReference type="RefSeq" id="WP_066606636.1">
    <property type="nucleotide sequence ID" value="NZ_CP014230.1"/>
</dbReference>